<keyword evidence="2" id="KW-1185">Reference proteome</keyword>
<name>A0ABU6TR84_9FABA</name>
<evidence type="ECO:0000313" key="1">
    <source>
        <dbReference type="EMBL" id="MED6150388.1"/>
    </source>
</evidence>
<sequence length="109" mass="12255">MALLTSLHLSLKNGLVPLSDKLNEDNFSTWKKSVLLTVRTLKLQDHFCADKIHPQFEAIANLEAESEIVNKNGDPESESIVKTKKNPSSTPTILQELEKFGEWVQRIAP</sequence>
<evidence type="ECO:0000313" key="2">
    <source>
        <dbReference type="Proteomes" id="UP001341840"/>
    </source>
</evidence>
<reference evidence="1 2" key="1">
    <citation type="journal article" date="2023" name="Plants (Basel)">
        <title>Bridging the Gap: Combining Genomics and Transcriptomics Approaches to Understand Stylosanthes scabra, an Orphan Legume from the Brazilian Caatinga.</title>
        <authorList>
            <person name="Ferreira-Neto J.R.C."/>
            <person name="da Silva M.D."/>
            <person name="Binneck E."/>
            <person name="de Melo N.F."/>
            <person name="da Silva R.H."/>
            <person name="de Melo A.L.T.M."/>
            <person name="Pandolfi V."/>
            <person name="Bustamante F.O."/>
            <person name="Brasileiro-Vidal A.C."/>
            <person name="Benko-Iseppon A.M."/>
        </authorList>
    </citation>
    <scope>NUCLEOTIDE SEQUENCE [LARGE SCALE GENOMIC DNA]</scope>
    <source>
        <tissue evidence="1">Leaves</tissue>
    </source>
</reference>
<organism evidence="1 2">
    <name type="scientific">Stylosanthes scabra</name>
    <dbReference type="NCBI Taxonomy" id="79078"/>
    <lineage>
        <taxon>Eukaryota</taxon>
        <taxon>Viridiplantae</taxon>
        <taxon>Streptophyta</taxon>
        <taxon>Embryophyta</taxon>
        <taxon>Tracheophyta</taxon>
        <taxon>Spermatophyta</taxon>
        <taxon>Magnoliopsida</taxon>
        <taxon>eudicotyledons</taxon>
        <taxon>Gunneridae</taxon>
        <taxon>Pentapetalae</taxon>
        <taxon>rosids</taxon>
        <taxon>fabids</taxon>
        <taxon>Fabales</taxon>
        <taxon>Fabaceae</taxon>
        <taxon>Papilionoideae</taxon>
        <taxon>50 kb inversion clade</taxon>
        <taxon>dalbergioids sensu lato</taxon>
        <taxon>Dalbergieae</taxon>
        <taxon>Pterocarpus clade</taxon>
        <taxon>Stylosanthes</taxon>
    </lineage>
</organism>
<dbReference type="EMBL" id="JASCZI010091457">
    <property type="protein sequence ID" value="MED6150388.1"/>
    <property type="molecule type" value="Genomic_DNA"/>
</dbReference>
<dbReference type="Proteomes" id="UP001341840">
    <property type="component" value="Unassembled WGS sequence"/>
</dbReference>
<comment type="caution">
    <text evidence="1">The sequence shown here is derived from an EMBL/GenBank/DDBJ whole genome shotgun (WGS) entry which is preliminary data.</text>
</comment>
<gene>
    <name evidence="1" type="ORF">PIB30_071787</name>
</gene>
<protein>
    <recommendedName>
        <fullName evidence="3">Retrotransposon Copia-like N-terminal domain-containing protein</fullName>
    </recommendedName>
</protein>
<accession>A0ABU6TR84</accession>
<evidence type="ECO:0008006" key="3">
    <source>
        <dbReference type="Google" id="ProtNLM"/>
    </source>
</evidence>
<proteinExistence type="predicted"/>